<protein>
    <recommendedName>
        <fullName evidence="2">Sulfatase-modifying factor enzyme-like domain-containing protein</fullName>
    </recommendedName>
</protein>
<feature type="non-terminal residue" evidence="3">
    <location>
        <position position="492"/>
    </location>
</feature>
<dbReference type="EMBL" id="UINC01044975">
    <property type="protein sequence ID" value="SVB51146.1"/>
    <property type="molecule type" value="Genomic_DNA"/>
</dbReference>
<dbReference type="InterPro" id="IPR042095">
    <property type="entry name" value="SUMF_sf"/>
</dbReference>
<dbReference type="PANTHER" id="PTHR23150">
    <property type="entry name" value="SULFATASE MODIFYING FACTOR 1, 2"/>
    <property type="match status" value="1"/>
</dbReference>
<dbReference type="GO" id="GO:0120147">
    <property type="term" value="F:formylglycine-generating oxidase activity"/>
    <property type="evidence" value="ECO:0007669"/>
    <property type="project" value="TreeGrafter"/>
</dbReference>
<dbReference type="Pfam" id="PF03781">
    <property type="entry name" value="FGE-sulfatase"/>
    <property type="match status" value="1"/>
</dbReference>
<sequence length="492" mass="56232">MNLNKLQKSNIFKFLSSYFAFVFIVLQVVDILSEPFSLSKNIIIYLVYVFAAILVLIIIFALKVDRKSKNIEPTEKESQNRLIVPVSLSIIVILLIMNGYQFFSTKTSSLRMAELSSSLDKFIAESNYLASYHLYKEYSDHPAFLNRLEEFTNQVNISSSVSGVKGYLKNDLDKLSESSWELLCDLPCDVRIPKGRLKYKFQKDGYKPVERLESIRDSLSIDLFQSKSYSDNMVFIEEANIKLRVAGLDHLESEPLGSYYIDKYEVTNEDYEKFIAKGGYDKDSLWAFRELSDVNYKKLFIDKTGFNGPSNWELGTYPDNNSNHPVSGISWFEAMAYCRSMGKSLPNIYQWDYSASLVFSADIIPRSNIQTESKTAIGEKRIISRFGLYDVAGNVSEWINNESDNSSKVIMGGSWKDPGYIFNTLFNKDPFNRDEANGCRCVISSEKNNNLFRKVSNPSLNLVNAKPVDDDVFAAYLSMFKYSNYDQQARTG</sequence>
<keyword evidence="1" id="KW-1133">Transmembrane helix</keyword>
<dbReference type="InterPro" id="IPR051043">
    <property type="entry name" value="Sulfatase_Mod_Factor_Kinase"/>
</dbReference>
<dbReference type="InterPro" id="IPR005532">
    <property type="entry name" value="SUMF_dom"/>
</dbReference>
<dbReference type="Gene3D" id="3.90.1580.10">
    <property type="entry name" value="paralog of FGE (formylglycine-generating enzyme)"/>
    <property type="match status" value="1"/>
</dbReference>
<dbReference type="SUPFAM" id="SSF56436">
    <property type="entry name" value="C-type lectin-like"/>
    <property type="match status" value="1"/>
</dbReference>
<evidence type="ECO:0000313" key="3">
    <source>
        <dbReference type="EMBL" id="SVB51146.1"/>
    </source>
</evidence>
<evidence type="ECO:0000259" key="2">
    <source>
        <dbReference type="Pfam" id="PF03781"/>
    </source>
</evidence>
<name>A0A382EK10_9ZZZZ</name>
<feature type="transmembrane region" description="Helical" evidence="1">
    <location>
        <begin position="42"/>
        <end position="62"/>
    </location>
</feature>
<organism evidence="3">
    <name type="scientific">marine metagenome</name>
    <dbReference type="NCBI Taxonomy" id="408172"/>
    <lineage>
        <taxon>unclassified sequences</taxon>
        <taxon>metagenomes</taxon>
        <taxon>ecological metagenomes</taxon>
    </lineage>
</organism>
<evidence type="ECO:0000256" key="1">
    <source>
        <dbReference type="SAM" id="Phobius"/>
    </source>
</evidence>
<feature type="domain" description="Sulfatase-modifying factor enzyme-like" evidence="2">
    <location>
        <begin position="257"/>
        <end position="442"/>
    </location>
</feature>
<gene>
    <name evidence="3" type="ORF">METZ01_LOCUS204000</name>
</gene>
<dbReference type="PANTHER" id="PTHR23150:SF19">
    <property type="entry name" value="FORMYLGLYCINE-GENERATING ENZYME"/>
    <property type="match status" value="1"/>
</dbReference>
<feature type="transmembrane region" description="Helical" evidence="1">
    <location>
        <begin position="12"/>
        <end position="30"/>
    </location>
</feature>
<accession>A0A382EK10</accession>
<keyword evidence="1" id="KW-0812">Transmembrane</keyword>
<keyword evidence="1" id="KW-0472">Membrane</keyword>
<dbReference type="InterPro" id="IPR016187">
    <property type="entry name" value="CTDL_fold"/>
</dbReference>
<proteinExistence type="predicted"/>
<dbReference type="AlphaFoldDB" id="A0A382EK10"/>
<reference evidence="3" key="1">
    <citation type="submission" date="2018-05" db="EMBL/GenBank/DDBJ databases">
        <authorList>
            <person name="Lanie J.A."/>
            <person name="Ng W.-L."/>
            <person name="Kazmierczak K.M."/>
            <person name="Andrzejewski T.M."/>
            <person name="Davidsen T.M."/>
            <person name="Wayne K.J."/>
            <person name="Tettelin H."/>
            <person name="Glass J.I."/>
            <person name="Rusch D."/>
            <person name="Podicherti R."/>
            <person name="Tsui H.-C.T."/>
            <person name="Winkler M.E."/>
        </authorList>
    </citation>
    <scope>NUCLEOTIDE SEQUENCE</scope>
</reference>
<feature type="transmembrane region" description="Helical" evidence="1">
    <location>
        <begin position="82"/>
        <end position="103"/>
    </location>
</feature>